<feature type="compositionally biased region" description="Polar residues" evidence="1">
    <location>
        <begin position="114"/>
        <end position="128"/>
    </location>
</feature>
<protein>
    <submittedName>
        <fullName evidence="3">Clr5 domain-containing protein</fullName>
    </submittedName>
</protein>
<comment type="caution">
    <text evidence="3">The sequence shown here is derived from an EMBL/GenBank/DDBJ whole genome shotgun (WGS) entry which is preliminary data.</text>
</comment>
<reference evidence="3" key="1">
    <citation type="journal article" date="2022" name="bioRxiv">
        <title>Deciphering the potential niche of two novel black yeast fungi from a biological soil crust based on their genomes, phenotypes, and melanin regulation.</title>
        <authorList>
            <consortium name="DOE Joint Genome Institute"/>
            <person name="Carr E.C."/>
            <person name="Barton Q."/>
            <person name="Grambo S."/>
            <person name="Sullivan M."/>
            <person name="Renfro C.M."/>
            <person name="Kuo A."/>
            <person name="Pangilinan J."/>
            <person name="Lipzen A."/>
            <person name="Keymanesh K."/>
            <person name="Savage E."/>
            <person name="Barry K."/>
            <person name="Grigoriev I.V."/>
            <person name="Riekhof W.R."/>
            <person name="Harris S.S."/>
        </authorList>
    </citation>
    <scope>NUCLEOTIDE SEQUENCE</scope>
    <source>
        <strain evidence="3">JF 03-4F</strain>
    </source>
</reference>
<sequence>MSSAPRAPVIPKVEWNRLREPIERRYMGEKMSLQDLMEDMKRQYQFHATDKQYKRQLAQWGIRKNIPAEAMEVILNGSCNKARIVEIQSRYTVTNRKIQRFRHRQGQKIAPHGTITSDSASTSWEASTRNNPRIENITETSSNDNHIWHADEISDVQLSLPLDRERLMFVRIMKRMVYRTTYPATYPDFFSFVRHASKDESYDDYMMSFDRKWGPRFPRIVLVVIYLSRMRGSAPYGDLTPPTAVLLVMKLSCSSLWQTDQASYNYAAETGSALLPDLEQDLVIVEQQLRANPFLTSRTTKVTRKEFDETLTQVKQAIQMMLDTELRGLVLEGG</sequence>
<evidence type="ECO:0000256" key="1">
    <source>
        <dbReference type="SAM" id="MobiDB-lite"/>
    </source>
</evidence>
<gene>
    <name evidence="3" type="ORF">EDD36DRAFT_421702</name>
</gene>
<name>A0AAN6ICI1_9EURO</name>
<feature type="domain" description="Clr5" evidence="2">
    <location>
        <begin position="13"/>
        <end position="64"/>
    </location>
</feature>
<organism evidence="3 4">
    <name type="scientific">Exophiala viscosa</name>
    <dbReference type="NCBI Taxonomy" id="2486360"/>
    <lineage>
        <taxon>Eukaryota</taxon>
        <taxon>Fungi</taxon>
        <taxon>Dikarya</taxon>
        <taxon>Ascomycota</taxon>
        <taxon>Pezizomycotina</taxon>
        <taxon>Eurotiomycetes</taxon>
        <taxon>Chaetothyriomycetidae</taxon>
        <taxon>Chaetothyriales</taxon>
        <taxon>Herpotrichiellaceae</taxon>
        <taxon>Exophiala</taxon>
    </lineage>
</organism>
<dbReference type="AlphaFoldDB" id="A0AAN6ICI1"/>
<dbReference type="InterPro" id="IPR025676">
    <property type="entry name" value="Clr5_dom"/>
</dbReference>
<keyword evidence="4" id="KW-1185">Reference proteome</keyword>
<evidence type="ECO:0000313" key="3">
    <source>
        <dbReference type="EMBL" id="KAI1610629.1"/>
    </source>
</evidence>
<accession>A0AAN6ICI1</accession>
<dbReference type="PANTHER" id="PTHR38788:SF3">
    <property type="entry name" value="CLR5 DOMAIN-CONTAINING PROTEIN"/>
    <property type="match status" value="1"/>
</dbReference>
<dbReference type="Proteomes" id="UP001203852">
    <property type="component" value="Unassembled WGS sequence"/>
</dbReference>
<evidence type="ECO:0000259" key="2">
    <source>
        <dbReference type="Pfam" id="PF14420"/>
    </source>
</evidence>
<dbReference type="EMBL" id="MU404358">
    <property type="protein sequence ID" value="KAI1610629.1"/>
    <property type="molecule type" value="Genomic_DNA"/>
</dbReference>
<feature type="region of interest" description="Disordered" evidence="1">
    <location>
        <begin position="102"/>
        <end position="128"/>
    </location>
</feature>
<dbReference type="Pfam" id="PF14420">
    <property type="entry name" value="Clr5"/>
    <property type="match status" value="1"/>
</dbReference>
<evidence type="ECO:0000313" key="4">
    <source>
        <dbReference type="Proteomes" id="UP001203852"/>
    </source>
</evidence>
<proteinExistence type="predicted"/>
<dbReference type="PANTHER" id="PTHR38788">
    <property type="entry name" value="CLR5 DOMAIN-CONTAINING PROTEIN"/>
    <property type="match status" value="1"/>
</dbReference>